<dbReference type="Pfam" id="PF00036">
    <property type="entry name" value="EF-hand_1"/>
    <property type="match status" value="1"/>
</dbReference>
<evidence type="ECO:0000256" key="2">
    <source>
        <dbReference type="ARBA" id="ARBA00022707"/>
    </source>
</evidence>
<dbReference type="InterPro" id="IPR002048">
    <property type="entry name" value="EF_hand_dom"/>
</dbReference>
<dbReference type="PANTHER" id="PTHR23055">
    <property type="entry name" value="CALCIUM BINDING PROTEINS"/>
    <property type="match status" value="1"/>
</dbReference>
<sequence>MGCSNSKSSVQLTDEDVQFLMKNTNYSEKEIRDWYKGFQVDCPEGKLSRDKFIEIYKVFFKGGNPEKFCQHVYRTFDEDGNGWIDFKEFLLAIGITTSTNPREKLKWAFKMYDINNDGLIELDEMTKIIKALHEMLGEEAASSLEGEEAAERIKDIFEKMDANNDGKISLEEFLEVCNIDDGLAKFKLKPKLMQELLEVTNFTEQEIHEWYHGFIKECPNHLSMIEFKNLYKTFFPQGDATLFAEHAFRTFDLNKDGTIDFREFLCAISITSRGRMEQKLRMAFNIYDVDGDGYITKIEMIEIFNAMYKMLGNLVQLEDDVATPEKRTQKVFQQMDSNQDGKLSLEEFIEGAKNDPSILRLLNVL</sequence>
<dbReference type="GO" id="GO:0005509">
    <property type="term" value="F:calcium ion binding"/>
    <property type="evidence" value="ECO:0007669"/>
    <property type="project" value="InterPro"/>
</dbReference>
<dbReference type="AlphaFoldDB" id="A0A132AL67"/>
<feature type="domain" description="EF-hand" evidence="7">
    <location>
        <begin position="323"/>
        <end position="358"/>
    </location>
</feature>
<name>A0A132AL67_SARSC</name>
<dbReference type="InterPro" id="IPR028846">
    <property type="entry name" value="Recoverin"/>
</dbReference>
<protein>
    <submittedName>
        <fullName evidence="8">Neurocalcin-like protein</fullName>
    </submittedName>
</protein>
<dbReference type="CDD" id="cd00051">
    <property type="entry name" value="EFh"/>
    <property type="match status" value="2"/>
</dbReference>
<dbReference type="PANTHER" id="PTHR23055:SF178">
    <property type="entry name" value="NEUROCALCIN HOMOLOG"/>
    <property type="match status" value="1"/>
</dbReference>
<keyword evidence="6" id="KW-0449">Lipoprotein</keyword>
<dbReference type="Pfam" id="PF13833">
    <property type="entry name" value="EF-hand_8"/>
    <property type="match status" value="1"/>
</dbReference>
<dbReference type="InterPro" id="IPR018247">
    <property type="entry name" value="EF_Hand_1_Ca_BS"/>
</dbReference>
<dbReference type="PRINTS" id="PR00450">
    <property type="entry name" value="RECOVERIN"/>
</dbReference>
<dbReference type="InterPro" id="IPR011992">
    <property type="entry name" value="EF-hand-dom_pair"/>
</dbReference>
<keyword evidence="5" id="KW-0106">Calcium</keyword>
<evidence type="ECO:0000259" key="7">
    <source>
        <dbReference type="PROSITE" id="PS50222"/>
    </source>
</evidence>
<feature type="domain" description="EF-hand" evidence="7">
    <location>
        <begin position="275"/>
        <end position="310"/>
    </location>
</feature>
<dbReference type="Pfam" id="PF13499">
    <property type="entry name" value="EF-hand_7"/>
    <property type="match status" value="2"/>
</dbReference>
<dbReference type="SUPFAM" id="SSF47473">
    <property type="entry name" value="EF-hand"/>
    <property type="match status" value="2"/>
</dbReference>
<comment type="similarity">
    <text evidence="1">Belongs to the recoverin family.</text>
</comment>
<dbReference type="Proteomes" id="UP000616769">
    <property type="component" value="Unassembled WGS sequence"/>
</dbReference>
<accession>A0A132AL67</accession>
<feature type="domain" description="EF-hand" evidence="7">
    <location>
        <begin position="64"/>
        <end position="99"/>
    </location>
</feature>
<proteinExistence type="inferred from homology"/>
<keyword evidence="4" id="KW-0677">Repeat</keyword>
<dbReference type="Gene3D" id="1.10.238.10">
    <property type="entry name" value="EF-hand"/>
    <property type="match status" value="2"/>
</dbReference>
<dbReference type="PROSITE" id="PS00018">
    <property type="entry name" value="EF_HAND_1"/>
    <property type="match status" value="6"/>
</dbReference>
<dbReference type="EMBL" id="JXLN01017759">
    <property type="protein sequence ID" value="KPM11677.1"/>
    <property type="molecule type" value="Genomic_DNA"/>
</dbReference>
<evidence type="ECO:0000256" key="4">
    <source>
        <dbReference type="ARBA" id="ARBA00022737"/>
    </source>
</evidence>
<dbReference type="SMART" id="SM00054">
    <property type="entry name" value="EFh"/>
    <property type="match status" value="6"/>
</dbReference>
<reference evidence="8 9" key="1">
    <citation type="journal article" date="2015" name="Parasit. Vectors">
        <title>Draft genome of the scabies mite.</title>
        <authorList>
            <person name="Rider S.D.Jr."/>
            <person name="Morgan M.S."/>
            <person name="Arlian L.G."/>
        </authorList>
    </citation>
    <scope>NUCLEOTIDE SEQUENCE [LARGE SCALE GENOMIC DNA]</scope>
    <source>
        <strain evidence="8">Arlian Lab</strain>
    </source>
</reference>
<dbReference type="PROSITE" id="PS50222">
    <property type="entry name" value="EF_HAND_2"/>
    <property type="match status" value="6"/>
</dbReference>
<keyword evidence="2" id="KW-0519">Myristate</keyword>
<comment type="caution">
    <text evidence="8">The sequence shown here is derived from an EMBL/GenBank/DDBJ whole genome shotgun (WGS) entry which is preliminary data.</text>
</comment>
<keyword evidence="3" id="KW-0479">Metal-binding</keyword>
<dbReference type="VEuPathDB" id="VectorBase:SSCA009039"/>
<evidence type="ECO:0000256" key="6">
    <source>
        <dbReference type="ARBA" id="ARBA00023288"/>
    </source>
</evidence>
<organism evidence="8 9">
    <name type="scientific">Sarcoptes scabiei</name>
    <name type="common">Itch mite</name>
    <name type="synonym">Acarus scabiei</name>
    <dbReference type="NCBI Taxonomy" id="52283"/>
    <lineage>
        <taxon>Eukaryota</taxon>
        <taxon>Metazoa</taxon>
        <taxon>Ecdysozoa</taxon>
        <taxon>Arthropoda</taxon>
        <taxon>Chelicerata</taxon>
        <taxon>Arachnida</taxon>
        <taxon>Acari</taxon>
        <taxon>Acariformes</taxon>
        <taxon>Sarcoptiformes</taxon>
        <taxon>Astigmata</taxon>
        <taxon>Psoroptidia</taxon>
        <taxon>Sarcoptoidea</taxon>
        <taxon>Sarcoptidae</taxon>
        <taxon>Sarcoptinae</taxon>
        <taxon>Sarcoptes</taxon>
    </lineage>
</organism>
<feature type="domain" description="EF-hand" evidence="7">
    <location>
        <begin position="239"/>
        <end position="274"/>
    </location>
</feature>
<dbReference type="FunFam" id="1.10.238.10:FF:000009">
    <property type="entry name" value="Visinin-like protein 1"/>
    <property type="match status" value="2"/>
</dbReference>
<gene>
    <name evidence="8" type="ORF">QR98_0102500</name>
</gene>
<evidence type="ECO:0000256" key="1">
    <source>
        <dbReference type="ARBA" id="ARBA00006049"/>
    </source>
</evidence>
<feature type="domain" description="EF-hand" evidence="7">
    <location>
        <begin position="100"/>
        <end position="135"/>
    </location>
</feature>
<evidence type="ECO:0000256" key="5">
    <source>
        <dbReference type="ARBA" id="ARBA00022837"/>
    </source>
</evidence>
<evidence type="ECO:0000313" key="8">
    <source>
        <dbReference type="EMBL" id="KPM11677.1"/>
    </source>
</evidence>
<evidence type="ECO:0000313" key="9">
    <source>
        <dbReference type="Proteomes" id="UP000616769"/>
    </source>
</evidence>
<feature type="domain" description="EF-hand" evidence="7">
    <location>
        <begin position="148"/>
        <end position="183"/>
    </location>
</feature>
<dbReference type="OrthoDB" id="191686at2759"/>
<evidence type="ECO:0000256" key="3">
    <source>
        <dbReference type="ARBA" id="ARBA00022723"/>
    </source>
</evidence>